<proteinExistence type="predicted"/>
<comment type="caution">
    <text evidence="1">The sequence shown here is derived from an EMBL/GenBank/DDBJ whole genome shotgun (WGS) entry which is preliminary data.</text>
</comment>
<name>A0A8X6JRH4_TRICU</name>
<dbReference type="OrthoDB" id="10498901at2759"/>
<dbReference type="AlphaFoldDB" id="A0A8X6JRH4"/>
<evidence type="ECO:0000313" key="1">
    <source>
        <dbReference type="EMBL" id="GFR16851.1"/>
    </source>
</evidence>
<organism evidence="1 2">
    <name type="scientific">Trichonephila clavata</name>
    <name type="common">Joro spider</name>
    <name type="synonym">Nephila clavata</name>
    <dbReference type="NCBI Taxonomy" id="2740835"/>
    <lineage>
        <taxon>Eukaryota</taxon>
        <taxon>Metazoa</taxon>
        <taxon>Ecdysozoa</taxon>
        <taxon>Arthropoda</taxon>
        <taxon>Chelicerata</taxon>
        <taxon>Arachnida</taxon>
        <taxon>Araneae</taxon>
        <taxon>Araneomorphae</taxon>
        <taxon>Entelegynae</taxon>
        <taxon>Araneoidea</taxon>
        <taxon>Nephilidae</taxon>
        <taxon>Trichonephila</taxon>
    </lineage>
</organism>
<gene>
    <name evidence="1" type="ORF">TNCT_325611</name>
</gene>
<reference evidence="1" key="1">
    <citation type="submission" date="2020-07" db="EMBL/GenBank/DDBJ databases">
        <title>Multicomponent nature underlies the extraordinary mechanical properties of spider dragline silk.</title>
        <authorList>
            <person name="Kono N."/>
            <person name="Nakamura H."/>
            <person name="Mori M."/>
            <person name="Yoshida Y."/>
            <person name="Ohtoshi R."/>
            <person name="Malay A.D."/>
            <person name="Moran D.A.P."/>
            <person name="Tomita M."/>
            <person name="Numata K."/>
            <person name="Arakawa K."/>
        </authorList>
    </citation>
    <scope>NUCLEOTIDE SEQUENCE</scope>
</reference>
<dbReference type="EMBL" id="BMAO01037309">
    <property type="protein sequence ID" value="GFR16851.1"/>
    <property type="molecule type" value="Genomic_DNA"/>
</dbReference>
<dbReference type="Proteomes" id="UP000887116">
    <property type="component" value="Unassembled WGS sequence"/>
</dbReference>
<keyword evidence="2" id="KW-1185">Reference proteome</keyword>
<accession>A0A8X6JRH4</accession>
<sequence>MSIYEIKKGNRQKEGEIYKHSLGSLWIGYPTTIPKTSCFEKSREDPTLEKVPHPKSAKKLTEETCYLQQQPFEESHGYKRIIKGRFISV</sequence>
<protein>
    <submittedName>
        <fullName evidence="1">Uncharacterized protein</fullName>
    </submittedName>
</protein>
<evidence type="ECO:0000313" key="2">
    <source>
        <dbReference type="Proteomes" id="UP000887116"/>
    </source>
</evidence>